<organism evidence="7 8">
    <name type="scientific">Bacteroides helcogenes (strain ATCC 35417 / DSM 20613 / JCM 6297 / CCUG 15421 / P 36-108)</name>
    <dbReference type="NCBI Taxonomy" id="693979"/>
    <lineage>
        <taxon>Bacteria</taxon>
        <taxon>Pseudomonadati</taxon>
        <taxon>Bacteroidota</taxon>
        <taxon>Bacteroidia</taxon>
        <taxon>Bacteroidales</taxon>
        <taxon>Bacteroidaceae</taxon>
        <taxon>Bacteroides</taxon>
    </lineage>
</organism>
<dbReference type="Pfam" id="PF08281">
    <property type="entry name" value="Sigma70_r4_2"/>
    <property type="match status" value="1"/>
</dbReference>
<protein>
    <submittedName>
        <fullName evidence="7">RNA polymerase, sigma-24 subunit, ECF subfamily</fullName>
    </submittedName>
</protein>
<dbReference type="NCBIfam" id="TIGR02937">
    <property type="entry name" value="sigma70-ECF"/>
    <property type="match status" value="1"/>
</dbReference>
<dbReference type="SUPFAM" id="SSF88946">
    <property type="entry name" value="Sigma2 domain of RNA polymerase sigma factors"/>
    <property type="match status" value="1"/>
</dbReference>
<dbReference type="RefSeq" id="WP_013547436.1">
    <property type="nucleotide sequence ID" value="NC_014933.1"/>
</dbReference>
<dbReference type="InterPro" id="IPR013325">
    <property type="entry name" value="RNA_pol_sigma_r2"/>
</dbReference>
<comment type="similarity">
    <text evidence="1">Belongs to the sigma-70 factor family. ECF subfamily.</text>
</comment>
<dbReference type="InterPro" id="IPR014284">
    <property type="entry name" value="RNA_pol_sigma-70_dom"/>
</dbReference>
<dbReference type="Proteomes" id="UP000008630">
    <property type="component" value="Chromosome"/>
</dbReference>
<evidence type="ECO:0000256" key="4">
    <source>
        <dbReference type="ARBA" id="ARBA00023163"/>
    </source>
</evidence>
<dbReference type="Gene3D" id="1.10.10.10">
    <property type="entry name" value="Winged helix-like DNA-binding domain superfamily/Winged helix DNA-binding domain"/>
    <property type="match status" value="1"/>
</dbReference>
<keyword evidence="3" id="KW-0731">Sigma factor</keyword>
<dbReference type="NCBIfam" id="TIGR02985">
    <property type="entry name" value="Sig70_bacteroi1"/>
    <property type="match status" value="1"/>
</dbReference>
<dbReference type="InterPro" id="IPR014327">
    <property type="entry name" value="RNA_pol_sigma70_bacteroid"/>
</dbReference>
<dbReference type="PATRIC" id="fig|693979.3.peg.1968"/>
<dbReference type="InterPro" id="IPR013324">
    <property type="entry name" value="RNA_pol_sigma_r3/r4-like"/>
</dbReference>
<evidence type="ECO:0000256" key="1">
    <source>
        <dbReference type="ARBA" id="ARBA00010641"/>
    </source>
</evidence>
<dbReference type="KEGG" id="bhl:Bache_1864"/>
<dbReference type="InterPro" id="IPR013249">
    <property type="entry name" value="RNA_pol_sigma70_r4_t2"/>
</dbReference>
<dbReference type="HOGENOM" id="CLU_047691_4_0_10"/>
<evidence type="ECO:0000256" key="3">
    <source>
        <dbReference type="ARBA" id="ARBA00023082"/>
    </source>
</evidence>
<dbReference type="InterPro" id="IPR036388">
    <property type="entry name" value="WH-like_DNA-bd_sf"/>
</dbReference>
<keyword evidence="2" id="KW-0805">Transcription regulation</keyword>
<dbReference type="OrthoDB" id="1493347at2"/>
<evidence type="ECO:0000259" key="6">
    <source>
        <dbReference type="Pfam" id="PF08281"/>
    </source>
</evidence>
<dbReference type="PANTHER" id="PTHR43133">
    <property type="entry name" value="RNA POLYMERASE ECF-TYPE SIGMA FACTO"/>
    <property type="match status" value="1"/>
</dbReference>
<dbReference type="SUPFAM" id="SSF88659">
    <property type="entry name" value="Sigma3 and sigma4 domains of RNA polymerase sigma factors"/>
    <property type="match status" value="1"/>
</dbReference>
<proteinExistence type="inferred from homology"/>
<dbReference type="InterPro" id="IPR007627">
    <property type="entry name" value="RNA_pol_sigma70_r2"/>
</dbReference>
<name>E6SP72_BACT6</name>
<dbReference type="Pfam" id="PF04542">
    <property type="entry name" value="Sigma70_r2"/>
    <property type="match status" value="1"/>
</dbReference>
<feature type="domain" description="RNA polymerase sigma factor 70 region 4 type 2" evidence="6">
    <location>
        <begin position="116"/>
        <end position="166"/>
    </location>
</feature>
<dbReference type="eggNOG" id="COG1595">
    <property type="taxonomic scope" value="Bacteria"/>
</dbReference>
<gene>
    <name evidence="7" type="ordered locus">Bache_1864</name>
</gene>
<dbReference type="EMBL" id="CP002352">
    <property type="protein sequence ID" value="ADV43842.1"/>
    <property type="molecule type" value="Genomic_DNA"/>
</dbReference>
<feature type="domain" description="RNA polymerase sigma-70 region 2" evidence="5">
    <location>
        <begin position="19"/>
        <end position="81"/>
    </location>
</feature>
<reference evidence="7 8" key="2">
    <citation type="journal article" date="2011" name="Stand. Genomic Sci.">
        <title>Complete genome sequence of Bacteroides helcogenes type strain (P 36-108).</title>
        <authorList>
            <person name="Pati A."/>
            <person name="Gronow S."/>
            <person name="Zeytun A."/>
            <person name="Lapidus A."/>
            <person name="Nolan M."/>
            <person name="Hammon N."/>
            <person name="Deshpande S."/>
            <person name="Cheng J.F."/>
            <person name="Tapia R."/>
            <person name="Han C."/>
            <person name="Goodwin L."/>
            <person name="Pitluck S."/>
            <person name="Liolios K."/>
            <person name="Pagani I."/>
            <person name="Ivanova N."/>
            <person name="Mavromatis K."/>
            <person name="Chen A."/>
            <person name="Palaniappan K."/>
            <person name="Land M."/>
            <person name="Hauser L."/>
            <person name="Chang Y.J."/>
            <person name="Jeffries C.D."/>
            <person name="Detter J.C."/>
            <person name="Brambilla E."/>
            <person name="Rohde M."/>
            <person name="Goker M."/>
            <person name="Woyke T."/>
            <person name="Bristow J."/>
            <person name="Eisen J.A."/>
            <person name="Markowitz V."/>
            <person name="Hugenholtz P."/>
            <person name="Kyrpides N.C."/>
            <person name="Klenk H.P."/>
            <person name="Lucas S."/>
        </authorList>
    </citation>
    <scope>NUCLEOTIDE SEQUENCE [LARGE SCALE GENOMIC DNA]</scope>
    <source>
        <strain evidence="8">ATCC 35417 / DSM 20613 / JCM 6297 / CCUG 15421 / P 36-108</strain>
    </source>
</reference>
<evidence type="ECO:0000259" key="5">
    <source>
        <dbReference type="Pfam" id="PF04542"/>
    </source>
</evidence>
<keyword evidence="8" id="KW-1185">Reference proteome</keyword>
<keyword evidence="4" id="KW-0804">Transcription</keyword>
<dbReference type="GO" id="GO:0006352">
    <property type="term" value="P:DNA-templated transcription initiation"/>
    <property type="evidence" value="ECO:0007669"/>
    <property type="project" value="InterPro"/>
</dbReference>
<evidence type="ECO:0000313" key="8">
    <source>
        <dbReference type="Proteomes" id="UP000008630"/>
    </source>
</evidence>
<accession>E6SP72</accession>
<dbReference type="GO" id="GO:0016987">
    <property type="term" value="F:sigma factor activity"/>
    <property type="evidence" value="ECO:0007669"/>
    <property type="project" value="UniProtKB-KW"/>
</dbReference>
<dbReference type="PANTHER" id="PTHR43133:SF46">
    <property type="entry name" value="RNA POLYMERASE SIGMA-70 FACTOR ECF SUBFAMILY"/>
    <property type="match status" value="1"/>
</dbReference>
<dbReference type="Gene3D" id="1.10.1740.10">
    <property type="match status" value="1"/>
</dbReference>
<reference key="1">
    <citation type="submission" date="2010-11" db="EMBL/GenBank/DDBJ databases">
        <title>The complete genome of Bacteroides helcogenes P 36-108.</title>
        <authorList>
            <consortium name="US DOE Joint Genome Institute (JGI-PGF)"/>
            <person name="Lucas S."/>
            <person name="Copeland A."/>
            <person name="Lapidus A."/>
            <person name="Bruce D."/>
            <person name="Goodwin L."/>
            <person name="Pitluck S."/>
            <person name="Kyrpides N."/>
            <person name="Mavromatis K."/>
            <person name="Ivanova N."/>
            <person name="Zeytun A."/>
            <person name="Brettin T."/>
            <person name="Detter J.C."/>
            <person name="Tapia R."/>
            <person name="Han C."/>
            <person name="Land M."/>
            <person name="Hauser L."/>
            <person name="Markowitz V."/>
            <person name="Cheng J.-F."/>
            <person name="Hugenholtz P."/>
            <person name="Woyke T."/>
            <person name="Wu D."/>
            <person name="Gronow S."/>
            <person name="Wellnitz S."/>
            <person name="Brambilla E."/>
            <person name="Klenk H.-P."/>
            <person name="Eisen J.A."/>
        </authorList>
    </citation>
    <scope>NUCLEOTIDE SEQUENCE</scope>
    <source>
        <strain>P 36-108</strain>
    </source>
</reference>
<dbReference type="AlphaFoldDB" id="E6SP72"/>
<dbReference type="GO" id="GO:0003677">
    <property type="term" value="F:DNA binding"/>
    <property type="evidence" value="ECO:0007669"/>
    <property type="project" value="InterPro"/>
</dbReference>
<dbReference type="InterPro" id="IPR039425">
    <property type="entry name" value="RNA_pol_sigma-70-like"/>
</dbReference>
<dbReference type="STRING" id="693979.Bache_1864"/>
<evidence type="ECO:0000313" key="7">
    <source>
        <dbReference type="EMBL" id="ADV43842.1"/>
    </source>
</evidence>
<sequence length="179" mass="21429">MNSLNEQEKKKKFEQFFIANFPKAKAFAWKILKSEEDAEDIVQDVFVKLWDNPEIWEHRELWSSYVYAMVRNAIFNFLKHKSVECNYRELVAQENISIFEIDIHEQIYAKEIGLLVKLALNDMPRQRKRVFVMSRKGGMSNQEIAERLKLSVRTVERHIYLALQDLKKIILIALFLFFR</sequence>
<evidence type="ECO:0000256" key="2">
    <source>
        <dbReference type="ARBA" id="ARBA00023015"/>
    </source>
</evidence>